<feature type="non-terminal residue" evidence="2">
    <location>
        <position position="266"/>
    </location>
</feature>
<reference evidence="2" key="1">
    <citation type="journal article" date="2012" name="Bioengineered">
        <title>Additional insights into the genome of the oleaginous model alga Nannochloropsis gaditana.</title>
        <authorList>
            <person name="Jinkerson R.E."/>
            <person name="Radakovits R."/>
            <person name="Posewitz M.C."/>
        </authorList>
    </citation>
    <scope>NUCLEOTIDE SEQUENCE</scope>
    <source>
        <strain evidence="2">CCMP526</strain>
    </source>
</reference>
<dbReference type="InterPro" id="IPR050843">
    <property type="entry name" value="Glycosyl_Hydrlase_38"/>
</dbReference>
<proteinExistence type="evidence at transcript level"/>
<sequence>MARKDRGLAMNVSQELVYYRSFNGTGIDTDNMDEETRRGATQAGGAYIFRPTDEAPVPLNPGPVELNVVYGDLVTEIHQSWSPWASLTSRLYRDARVLEVEWELGPVPVDDGVGKEVVLRLGSDLRSEGTLWTDANGREFQERKLNHRATWNVSLDEPVAGNYYPATIAAYLEDGEGGGKEGGKEGKALRRQLSVVLDRSEGVASLASGQLDLLLQRRLLFDDRRGVNEPLNETVGGIEHGGDWARRGEGVRVRGKHTLMLGAAGR</sequence>
<feature type="domain" description="Glycosyl hydrolase family 38 C-terminal" evidence="1">
    <location>
        <begin position="11"/>
        <end position="225"/>
    </location>
</feature>
<dbReference type="SUPFAM" id="SSF74650">
    <property type="entry name" value="Galactose mutarotase-like"/>
    <property type="match status" value="1"/>
</dbReference>
<accession>I2CPM5</accession>
<reference evidence="2" key="2">
    <citation type="journal article" date="2012" name="Nat. Commun.">
        <title>Draft genome sequence and genetic transformation of the oleaginous alga Nannochloropis gaditana.</title>
        <authorList>
            <person name="Radakovits R."/>
            <person name="Jinkerson R.E."/>
            <person name="Fuerstenberg S.I."/>
            <person name="Tae H."/>
            <person name="Settlage R.E."/>
            <person name="Boore J.L."/>
            <person name="Posewitz M.C."/>
        </authorList>
    </citation>
    <scope>NUCLEOTIDE SEQUENCE</scope>
    <source>
        <strain evidence="2">CCMP526</strain>
    </source>
</reference>
<dbReference type="PANTHER" id="PTHR11607:SF3">
    <property type="entry name" value="LYSOSOMAL ALPHA-MANNOSIDASE"/>
    <property type="match status" value="1"/>
</dbReference>
<gene>
    <name evidence="2" type="ORF">NGATSA_3022100</name>
</gene>
<evidence type="ECO:0000259" key="1">
    <source>
        <dbReference type="Pfam" id="PF07748"/>
    </source>
</evidence>
<dbReference type="PANTHER" id="PTHR11607">
    <property type="entry name" value="ALPHA-MANNOSIDASE"/>
    <property type="match status" value="1"/>
</dbReference>
<dbReference type="GO" id="GO:0030246">
    <property type="term" value="F:carbohydrate binding"/>
    <property type="evidence" value="ECO:0007669"/>
    <property type="project" value="InterPro"/>
</dbReference>
<dbReference type="AlphaFoldDB" id="I2CPM5"/>
<dbReference type="GO" id="GO:0005764">
    <property type="term" value="C:lysosome"/>
    <property type="evidence" value="ECO:0007669"/>
    <property type="project" value="TreeGrafter"/>
</dbReference>
<dbReference type="Pfam" id="PF07748">
    <property type="entry name" value="Glyco_hydro_38C"/>
    <property type="match status" value="1"/>
</dbReference>
<dbReference type="InterPro" id="IPR011682">
    <property type="entry name" value="Glyco_hydro_38_C"/>
</dbReference>
<dbReference type="EMBL" id="JU968025">
    <property type="protein sequence ID" value="AFJ68858.1"/>
    <property type="molecule type" value="mRNA"/>
</dbReference>
<protein>
    <submittedName>
        <fullName evidence="2">Lysosomal alpha-mannosidase</fullName>
    </submittedName>
</protein>
<evidence type="ECO:0000313" key="2">
    <source>
        <dbReference type="EMBL" id="AFJ68858.1"/>
    </source>
</evidence>
<dbReference type="GO" id="GO:0006013">
    <property type="term" value="P:mannose metabolic process"/>
    <property type="evidence" value="ECO:0007669"/>
    <property type="project" value="InterPro"/>
</dbReference>
<dbReference type="Gene3D" id="2.70.98.30">
    <property type="entry name" value="Golgi alpha-mannosidase II, domain 4"/>
    <property type="match status" value="1"/>
</dbReference>
<dbReference type="GO" id="GO:0004559">
    <property type="term" value="F:alpha-mannosidase activity"/>
    <property type="evidence" value="ECO:0007669"/>
    <property type="project" value="InterPro"/>
</dbReference>
<dbReference type="InterPro" id="IPR011013">
    <property type="entry name" value="Gal_mutarotase_sf_dom"/>
</dbReference>
<name>I2CPM5_NANGC</name>
<organism evidence="2">
    <name type="scientific">Nannochloropsis gaditana (strain CCMP526)</name>
    <name type="common">Green microalga</name>
    <name type="synonym">Microchloropsis gaditana</name>
    <dbReference type="NCBI Taxonomy" id="1093141"/>
    <lineage>
        <taxon>Eukaryota</taxon>
        <taxon>Sar</taxon>
        <taxon>Stramenopiles</taxon>
        <taxon>Ochrophyta</taxon>
        <taxon>Eustigmatophyceae</taxon>
        <taxon>Eustigmatales</taxon>
        <taxon>Monodopsidaceae</taxon>
        <taxon>Nannochloropsis</taxon>
    </lineage>
</organism>